<evidence type="ECO:0000313" key="7">
    <source>
        <dbReference type="EMBL" id="PYC69275.1"/>
    </source>
</evidence>
<keyword evidence="8" id="KW-1185">Reference proteome</keyword>
<organism evidence="7 8">
    <name type="scientific">Micromonospora arborensis</name>
    <dbReference type="NCBI Taxonomy" id="2116518"/>
    <lineage>
        <taxon>Bacteria</taxon>
        <taxon>Bacillati</taxon>
        <taxon>Actinomycetota</taxon>
        <taxon>Actinomycetes</taxon>
        <taxon>Micromonosporales</taxon>
        <taxon>Micromonosporaceae</taxon>
        <taxon>Micromonospora</taxon>
    </lineage>
</organism>
<dbReference type="PANTHER" id="PTHR23513:SF6">
    <property type="entry name" value="MAJOR FACILITATOR SUPERFAMILY ASSOCIATED DOMAIN-CONTAINING PROTEIN"/>
    <property type="match status" value="1"/>
</dbReference>
<dbReference type="InterPro" id="IPR011701">
    <property type="entry name" value="MFS"/>
</dbReference>
<gene>
    <name evidence="7" type="ORF">C7C45_16460</name>
</gene>
<feature type="transmembrane region" description="Helical" evidence="6">
    <location>
        <begin position="176"/>
        <end position="195"/>
    </location>
</feature>
<feature type="transmembrane region" description="Helical" evidence="6">
    <location>
        <begin position="376"/>
        <end position="399"/>
    </location>
</feature>
<comment type="subcellular location">
    <subcellularLocation>
        <location evidence="1">Cell membrane</location>
        <topology evidence="1">Multi-pass membrane protein</topology>
    </subcellularLocation>
</comment>
<proteinExistence type="predicted"/>
<keyword evidence="2" id="KW-1003">Cell membrane</keyword>
<evidence type="ECO:0000256" key="6">
    <source>
        <dbReference type="SAM" id="Phobius"/>
    </source>
</evidence>
<evidence type="ECO:0000313" key="8">
    <source>
        <dbReference type="Proteomes" id="UP000248333"/>
    </source>
</evidence>
<feature type="transmembrane region" description="Helical" evidence="6">
    <location>
        <begin position="135"/>
        <end position="164"/>
    </location>
</feature>
<name>A0A318NHS9_9ACTN</name>
<reference evidence="7 8" key="1">
    <citation type="submission" date="2018-03" db="EMBL/GenBank/DDBJ databases">
        <title>Bioinformatic expansion and discovery of thiopeptide antibiotics.</title>
        <authorList>
            <person name="Schwalen C.J."/>
            <person name="Hudson G.A."/>
            <person name="Mitchell D.A."/>
        </authorList>
    </citation>
    <scope>NUCLEOTIDE SEQUENCE [LARGE SCALE GENOMIC DNA]</scope>
    <source>
        <strain evidence="7 8">NRRL 8041</strain>
    </source>
</reference>
<evidence type="ECO:0000256" key="5">
    <source>
        <dbReference type="ARBA" id="ARBA00023136"/>
    </source>
</evidence>
<dbReference type="Proteomes" id="UP000248333">
    <property type="component" value="Unassembled WGS sequence"/>
</dbReference>
<comment type="caution">
    <text evidence="7">The sequence shown here is derived from an EMBL/GenBank/DDBJ whole genome shotgun (WGS) entry which is preliminary data.</text>
</comment>
<evidence type="ECO:0000256" key="4">
    <source>
        <dbReference type="ARBA" id="ARBA00022989"/>
    </source>
</evidence>
<keyword evidence="3 6" id="KW-0812">Transmembrane</keyword>
<protein>
    <submittedName>
        <fullName evidence="7">MFS transporter</fullName>
    </submittedName>
</protein>
<evidence type="ECO:0000256" key="3">
    <source>
        <dbReference type="ARBA" id="ARBA00022692"/>
    </source>
</evidence>
<keyword evidence="5 6" id="KW-0472">Membrane</keyword>
<dbReference type="CDD" id="cd06173">
    <property type="entry name" value="MFS_MefA_like"/>
    <property type="match status" value="1"/>
</dbReference>
<feature type="transmembrane region" description="Helical" evidence="6">
    <location>
        <begin position="109"/>
        <end position="129"/>
    </location>
</feature>
<dbReference type="InterPro" id="IPR036259">
    <property type="entry name" value="MFS_trans_sf"/>
</dbReference>
<sequence length="441" mass="46553">MHACPNNDPIEGEDALVSTSQDASVRPVPGAANSAVSLRRNRNFQALWSSEALAAIAKETAEFAYPLLILASTGSALWAGLIAAAQVIVAGLVSLPAGQFADRFDRKKLLLICNLTRAVLLGVLYLLIATDNVNLLLILMIAISSSVFLSLSQPAGIAAIKALVRPEQVSTAMSQNSIRFFGATLIGPPIGGWLFAVGRAFPYLGAAVTFVVSSLLLLLIKKPLQAERTADDDGKRHAKEGFRLIRRQPILFWTLLWTMGSNMVFNHTGIFIAIAATGQSESDSSALIGIAVACAGVGGLTGAFIAAPVLKKVKPSYIFFYAAWIGPVAALLLAFVPSLWVMGLLVGLVFVRGPVMSALTLTYVSVLTPDKAQGRVLGAVFFLSLIVQPIGLFGIGALFDAGGPAVVFGTVCTVATLIALVTLTPTMRSLPRPEQLKEIEL</sequence>
<feature type="transmembrane region" description="Helical" evidence="6">
    <location>
        <begin position="201"/>
        <end position="220"/>
    </location>
</feature>
<evidence type="ECO:0000256" key="2">
    <source>
        <dbReference type="ARBA" id="ARBA00022475"/>
    </source>
</evidence>
<dbReference type="GO" id="GO:0005886">
    <property type="term" value="C:plasma membrane"/>
    <property type="evidence" value="ECO:0007669"/>
    <property type="project" value="UniProtKB-SubCell"/>
</dbReference>
<feature type="transmembrane region" description="Helical" evidence="6">
    <location>
        <begin position="342"/>
        <end position="364"/>
    </location>
</feature>
<keyword evidence="4 6" id="KW-1133">Transmembrane helix</keyword>
<evidence type="ECO:0000256" key="1">
    <source>
        <dbReference type="ARBA" id="ARBA00004651"/>
    </source>
</evidence>
<feature type="transmembrane region" description="Helical" evidence="6">
    <location>
        <begin position="250"/>
        <end position="274"/>
    </location>
</feature>
<feature type="transmembrane region" description="Helical" evidence="6">
    <location>
        <begin position="76"/>
        <end position="97"/>
    </location>
</feature>
<dbReference type="OrthoDB" id="4544213at2"/>
<accession>A0A318NHS9</accession>
<feature type="transmembrane region" description="Helical" evidence="6">
    <location>
        <begin position="286"/>
        <end position="310"/>
    </location>
</feature>
<feature type="transmembrane region" description="Helical" evidence="6">
    <location>
        <begin position="405"/>
        <end position="423"/>
    </location>
</feature>
<dbReference type="Pfam" id="PF07690">
    <property type="entry name" value="MFS_1"/>
    <property type="match status" value="1"/>
</dbReference>
<dbReference type="Gene3D" id="1.20.1250.20">
    <property type="entry name" value="MFS general substrate transporter like domains"/>
    <property type="match status" value="1"/>
</dbReference>
<dbReference type="GO" id="GO:0022857">
    <property type="term" value="F:transmembrane transporter activity"/>
    <property type="evidence" value="ECO:0007669"/>
    <property type="project" value="InterPro"/>
</dbReference>
<dbReference type="EMBL" id="PYBV01000019">
    <property type="protein sequence ID" value="PYC69275.1"/>
    <property type="molecule type" value="Genomic_DNA"/>
</dbReference>
<dbReference type="SUPFAM" id="SSF103473">
    <property type="entry name" value="MFS general substrate transporter"/>
    <property type="match status" value="1"/>
</dbReference>
<dbReference type="AlphaFoldDB" id="A0A318NHS9"/>
<feature type="transmembrane region" description="Helical" evidence="6">
    <location>
        <begin position="317"/>
        <end position="336"/>
    </location>
</feature>
<dbReference type="PANTHER" id="PTHR23513">
    <property type="entry name" value="INTEGRAL MEMBRANE EFFLUX PROTEIN-RELATED"/>
    <property type="match status" value="1"/>
</dbReference>